<evidence type="ECO:0008006" key="3">
    <source>
        <dbReference type="Google" id="ProtNLM"/>
    </source>
</evidence>
<dbReference type="AlphaFoldDB" id="A0A7W6RH03"/>
<evidence type="ECO:0000313" key="2">
    <source>
        <dbReference type="Proteomes" id="UP000554286"/>
    </source>
</evidence>
<evidence type="ECO:0000313" key="1">
    <source>
        <dbReference type="EMBL" id="MBB4268297.1"/>
    </source>
</evidence>
<keyword evidence="2" id="KW-1185">Reference proteome</keyword>
<dbReference type="EMBL" id="JACIGK010000082">
    <property type="protein sequence ID" value="MBB4268297.1"/>
    <property type="molecule type" value="Genomic_DNA"/>
</dbReference>
<comment type="caution">
    <text evidence="1">The sequence shown here is derived from an EMBL/GenBank/DDBJ whole genome shotgun (WGS) entry which is preliminary data.</text>
</comment>
<gene>
    <name evidence="1" type="ORF">GGD89_003961</name>
</gene>
<dbReference type="Proteomes" id="UP000554286">
    <property type="component" value="Unassembled WGS sequence"/>
</dbReference>
<proteinExistence type="predicted"/>
<organism evidence="1 2">
    <name type="scientific">Roseospira visakhapatnamensis</name>
    <dbReference type="NCBI Taxonomy" id="390880"/>
    <lineage>
        <taxon>Bacteria</taxon>
        <taxon>Pseudomonadati</taxon>
        <taxon>Pseudomonadota</taxon>
        <taxon>Alphaproteobacteria</taxon>
        <taxon>Rhodospirillales</taxon>
        <taxon>Rhodospirillaceae</taxon>
        <taxon>Roseospira</taxon>
    </lineage>
</organism>
<name>A0A7W6RH03_9PROT</name>
<protein>
    <recommendedName>
        <fullName evidence="3">Resolvase/invertase-type recombinase catalytic domain-containing protein</fullName>
    </recommendedName>
</protein>
<reference evidence="1 2" key="1">
    <citation type="submission" date="2020-08" db="EMBL/GenBank/DDBJ databases">
        <title>Genome sequencing of Purple Non-Sulfur Bacteria from various extreme environments.</title>
        <authorList>
            <person name="Mayer M."/>
        </authorList>
    </citation>
    <scope>NUCLEOTIDE SEQUENCE [LARGE SCALE GENOMIC DNA]</scope>
    <source>
        <strain evidence="1 2">JA131</strain>
    </source>
</reference>
<sequence>MTLAAIYARYSSDLQNPASIEDQVRTCQAFLASR</sequence>
<feature type="non-terminal residue" evidence="1">
    <location>
        <position position="34"/>
    </location>
</feature>
<accession>A0A7W6RH03</accession>